<evidence type="ECO:0000313" key="1">
    <source>
        <dbReference type="EMBL" id="URE05492.1"/>
    </source>
</evidence>
<dbReference type="GO" id="GO:0008270">
    <property type="term" value="F:zinc ion binding"/>
    <property type="evidence" value="ECO:0007669"/>
    <property type="project" value="InterPro"/>
</dbReference>
<dbReference type="Proteomes" id="UP001055439">
    <property type="component" value="Chromosome 5"/>
</dbReference>
<evidence type="ECO:0000313" key="2">
    <source>
        <dbReference type="Proteomes" id="UP001055439"/>
    </source>
</evidence>
<keyword evidence="2" id="KW-1185">Reference proteome</keyword>
<name>A0A9E7G375_9LILI</name>
<accession>A0A9E7G375</accession>
<sequence length="46" mass="4506">MADRGCNNGCGCAVPCPGGDACRCSAGGGEPRHTVCACGDRCCCNP</sequence>
<dbReference type="PRINTS" id="PR00877">
    <property type="entry name" value="MTPLANTPEC"/>
</dbReference>
<evidence type="ECO:0008006" key="3">
    <source>
        <dbReference type="Google" id="ProtNLM"/>
    </source>
</evidence>
<reference evidence="1" key="1">
    <citation type="submission" date="2022-05" db="EMBL/GenBank/DDBJ databases">
        <title>The Musa troglodytarum L. genome provides insights into the mechanism of non-climacteric behaviour and enrichment of carotenoids.</title>
        <authorList>
            <person name="Wang J."/>
        </authorList>
    </citation>
    <scope>NUCLEOTIDE SEQUENCE</scope>
    <source>
        <tissue evidence="1">Leaf</tissue>
    </source>
</reference>
<dbReference type="Pfam" id="PF02068">
    <property type="entry name" value="Metallothio_PEC"/>
    <property type="match status" value="1"/>
</dbReference>
<dbReference type="EMBL" id="CP097507">
    <property type="protein sequence ID" value="URE05492.1"/>
    <property type="molecule type" value="Genomic_DNA"/>
</dbReference>
<dbReference type="InterPro" id="IPR000316">
    <property type="entry name" value="Metallthion_15"/>
</dbReference>
<dbReference type="OrthoDB" id="1929463at2759"/>
<gene>
    <name evidence="1" type="ORF">MUK42_21610</name>
</gene>
<dbReference type="AlphaFoldDB" id="A0A9E7G375"/>
<organism evidence="1 2">
    <name type="scientific">Musa troglodytarum</name>
    <name type="common">fe'i banana</name>
    <dbReference type="NCBI Taxonomy" id="320322"/>
    <lineage>
        <taxon>Eukaryota</taxon>
        <taxon>Viridiplantae</taxon>
        <taxon>Streptophyta</taxon>
        <taxon>Embryophyta</taxon>
        <taxon>Tracheophyta</taxon>
        <taxon>Spermatophyta</taxon>
        <taxon>Magnoliopsida</taxon>
        <taxon>Liliopsida</taxon>
        <taxon>Zingiberales</taxon>
        <taxon>Musaceae</taxon>
        <taxon>Musa</taxon>
    </lineage>
</organism>
<proteinExistence type="predicted"/>
<protein>
    <recommendedName>
        <fullName evidence="3">Metallothionein</fullName>
    </recommendedName>
</protein>